<proteinExistence type="predicted"/>
<gene>
    <name evidence="2" type="ORF">BBRV_LOCUS60100</name>
</gene>
<evidence type="ECO:0000256" key="1">
    <source>
        <dbReference type="SAM" id="MobiDB-lite"/>
    </source>
</evidence>
<organism evidence="2">
    <name type="scientific">Bracon brevicornis</name>
    <dbReference type="NCBI Taxonomy" id="1563983"/>
    <lineage>
        <taxon>Eukaryota</taxon>
        <taxon>Metazoa</taxon>
        <taxon>Ecdysozoa</taxon>
        <taxon>Arthropoda</taxon>
        <taxon>Hexapoda</taxon>
        <taxon>Insecta</taxon>
        <taxon>Pterygota</taxon>
        <taxon>Neoptera</taxon>
        <taxon>Endopterygota</taxon>
        <taxon>Hymenoptera</taxon>
        <taxon>Apocrita</taxon>
        <taxon>Ichneumonoidea</taxon>
        <taxon>Braconidae</taxon>
        <taxon>Braconinae</taxon>
        <taxon>Bracon</taxon>
    </lineage>
</organism>
<dbReference type="AlphaFoldDB" id="A0A6V7JWT9"/>
<name>A0A6V7JWT9_9HYME</name>
<dbReference type="EMBL" id="CADCXW020000021">
    <property type="protein sequence ID" value="CAD1554755.1"/>
    <property type="molecule type" value="Genomic_DNA"/>
</dbReference>
<sequence length="91" mass="9840">MARPFSPTHALPAAGSDSILKQIPADHPSITVRPEYVMNQIPQNPVFSRGISPTSECPATITEPTATQDQRNKENQNRSSRNDGALVEDAA</sequence>
<accession>A0A6V7JWT9</accession>
<feature type="region of interest" description="Disordered" evidence="1">
    <location>
        <begin position="44"/>
        <end position="91"/>
    </location>
</feature>
<reference evidence="2" key="1">
    <citation type="submission" date="2020-07" db="EMBL/GenBank/DDBJ databases">
        <authorList>
            <person name="Ferguson B K."/>
        </authorList>
    </citation>
    <scope>NUCLEOTIDE SEQUENCE</scope>
    <source>
        <strain evidence="2">L06</strain>
    </source>
</reference>
<feature type="compositionally biased region" description="Polar residues" evidence="1">
    <location>
        <begin position="44"/>
        <end position="69"/>
    </location>
</feature>
<evidence type="ECO:0000313" key="2">
    <source>
        <dbReference type="EMBL" id="CAD1554755.1"/>
    </source>
</evidence>
<feature type="region of interest" description="Disordered" evidence="1">
    <location>
        <begin position="1"/>
        <end position="20"/>
    </location>
</feature>
<protein>
    <submittedName>
        <fullName evidence="2">Uncharacterized protein</fullName>
    </submittedName>
</protein>